<evidence type="ECO:0000313" key="6">
    <source>
        <dbReference type="Proteomes" id="UP000265581"/>
    </source>
</evidence>
<protein>
    <submittedName>
        <fullName evidence="5">Gfo/Idh/MocA family oxidoreductase</fullName>
    </submittedName>
</protein>
<dbReference type="PANTHER" id="PTHR22604">
    <property type="entry name" value="OXIDOREDUCTASES"/>
    <property type="match status" value="1"/>
</dbReference>
<feature type="domain" description="Gfo/Idh/MocA-like oxidoreductase N-terminal" evidence="3">
    <location>
        <begin position="21"/>
        <end position="136"/>
    </location>
</feature>
<feature type="domain" description="GFO/IDH/MocA-like oxidoreductase" evidence="4">
    <location>
        <begin position="151"/>
        <end position="261"/>
    </location>
</feature>
<dbReference type="GO" id="GO:0000166">
    <property type="term" value="F:nucleotide binding"/>
    <property type="evidence" value="ECO:0007669"/>
    <property type="project" value="InterPro"/>
</dbReference>
<dbReference type="AlphaFoldDB" id="A0A371P145"/>
<dbReference type="Pfam" id="PF22725">
    <property type="entry name" value="GFO_IDH_MocA_C3"/>
    <property type="match status" value="1"/>
</dbReference>
<reference evidence="5 6" key="1">
    <citation type="submission" date="2018-08" db="EMBL/GenBank/DDBJ databases">
        <title>Aeromicrobium sp. M2KJ-4, whole genome shotgun sequence.</title>
        <authorList>
            <person name="Tuo L."/>
        </authorList>
    </citation>
    <scope>NUCLEOTIDE SEQUENCE [LARGE SCALE GENOMIC DNA]</scope>
    <source>
        <strain evidence="5 6">M2KJ-4</strain>
    </source>
</reference>
<dbReference type="RefSeq" id="WP_119704263.1">
    <property type="nucleotide sequence ID" value="NZ_JBHSOI010000002.1"/>
</dbReference>
<dbReference type="EMBL" id="QUBR01000002">
    <property type="protein sequence ID" value="REK69663.1"/>
    <property type="molecule type" value="Genomic_DNA"/>
</dbReference>
<evidence type="ECO:0000259" key="3">
    <source>
        <dbReference type="Pfam" id="PF01408"/>
    </source>
</evidence>
<comment type="similarity">
    <text evidence="1">Belongs to the Gfo/Idh/MocA family.</text>
</comment>
<evidence type="ECO:0000313" key="5">
    <source>
        <dbReference type="EMBL" id="REK69663.1"/>
    </source>
</evidence>
<evidence type="ECO:0000259" key="4">
    <source>
        <dbReference type="Pfam" id="PF22725"/>
    </source>
</evidence>
<accession>A0A371P145</accession>
<proteinExistence type="inferred from homology"/>
<keyword evidence="2" id="KW-0560">Oxidoreductase</keyword>
<dbReference type="InterPro" id="IPR050984">
    <property type="entry name" value="Gfo/Idh/MocA_domain"/>
</dbReference>
<dbReference type="InterPro" id="IPR000683">
    <property type="entry name" value="Gfo/Idh/MocA-like_OxRdtase_N"/>
</dbReference>
<dbReference type="Proteomes" id="UP000265581">
    <property type="component" value="Unassembled WGS sequence"/>
</dbReference>
<dbReference type="OrthoDB" id="9815825at2"/>
<dbReference type="SUPFAM" id="SSF51735">
    <property type="entry name" value="NAD(P)-binding Rossmann-fold domains"/>
    <property type="match status" value="1"/>
</dbReference>
<dbReference type="Gene3D" id="3.30.360.10">
    <property type="entry name" value="Dihydrodipicolinate Reductase, domain 2"/>
    <property type="match status" value="1"/>
</dbReference>
<dbReference type="Gene3D" id="3.40.50.720">
    <property type="entry name" value="NAD(P)-binding Rossmann-like Domain"/>
    <property type="match status" value="1"/>
</dbReference>
<dbReference type="InterPro" id="IPR055170">
    <property type="entry name" value="GFO_IDH_MocA-like_dom"/>
</dbReference>
<organism evidence="5 6">
    <name type="scientific">Aeromicrobium endophyticum</name>
    <dbReference type="NCBI Taxonomy" id="2292704"/>
    <lineage>
        <taxon>Bacteria</taxon>
        <taxon>Bacillati</taxon>
        <taxon>Actinomycetota</taxon>
        <taxon>Actinomycetes</taxon>
        <taxon>Propionibacteriales</taxon>
        <taxon>Nocardioidaceae</taxon>
        <taxon>Aeromicrobium</taxon>
    </lineage>
</organism>
<dbReference type="PANTHER" id="PTHR22604:SF105">
    <property type="entry name" value="TRANS-1,2-DIHYDROBENZENE-1,2-DIOL DEHYDROGENASE"/>
    <property type="match status" value="1"/>
</dbReference>
<sequence length="350" mass="37017">MTFPQALPSPRTPDSRDAPPLRWAIMGPGWIAEQFVASLQAHTTQVVAAVGSRSLDRAQAFASRHDIATAVGSYDELVALDDVDVVYVATPHPSHLEHAVMSMEAGKHVLVEKPIAISADQARQIAAVAARTGQFCAEALWTLFLPKWDVLRQVLDAGGLGELRSVHTVYGEHFPDGHRIFDPALAGGPLLDLGTYPLAYVTSLLGPARSVAAAGVPDVRGVNGQLGATMLHDGGTMSVVATTLHGWPRNEITIIGSEGVATVEALHNSPGPITITSADRGVTLTYDEPHGDQVGGLHFQAAEAARRIAAGERETPIRLLSASIISLEASDEIRRQVGISFAEAGLDEHG</sequence>
<gene>
    <name evidence="5" type="ORF">DX116_10685</name>
</gene>
<evidence type="ECO:0000256" key="2">
    <source>
        <dbReference type="ARBA" id="ARBA00023002"/>
    </source>
</evidence>
<dbReference type="GO" id="GO:0016491">
    <property type="term" value="F:oxidoreductase activity"/>
    <property type="evidence" value="ECO:0007669"/>
    <property type="project" value="UniProtKB-KW"/>
</dbReference>
<keyword evidence="6" id="KW-1185">Reference proteome</keyword>
<name>A0A371P145_9ACTN</name>
<comment type="caution">
    <text evidence="5">The sequence shown here is derived from an EMBL/GenBank/DDBJ whole genome shotgun (WGS) entry which is preliminary data.</text>
</comment>
<dbReference type="SUPFAM" id="SSF55347">
    <property type="entry name" value="Glyceraldehyde-3-phosphate dehydrogenase-like, C-terminal domain"/>
    <property type="match status" value="1"/>
</dbReference>
<dbReference type="Pfam" id="PF01408">
    <property type="entry name" value="GFO_IDH_MocA"/>
    <property type="match status" value="1"/>
</dbReference>
<evidence type="ECO:0000256" key="1">
    <source>
        <dbReference type="ARBA" id="ARBA00010928"/>
    </source>
</evidence>
<dbReference type="InterPro" id="IPR036291">
    <property type="entry name" value="NAD(P)-bd_dom_sf"/>
</dbReference>